<reference evidence="1" key="1">
    <citation type="journal article" date="2020" name="bioRxiv">
        <title>Hybrid origin of Populus tomentosa Carr. identified through genome sequencing and phylogenomic analysis.</title>
        <authorList>
            <person name="An X."/>
            <person name="Gao K."/>
            <person name="Chen Z."/>
            <person name="Li J."/>
            <person name="Yang X."/>
            <person name="Yang X."/>
            <person name="Zhou J."/>
            <person name="Guo T."/>
            <person name="Zhao T."/>
            <person name="Huang S."/>
            <person name="Miao D."/>
            <person name="Khan W.U."/>
            <person name="Rao P."/>
            <person name="Ye M."/>
            <person name="Lei B."/>
            <person name="Liao W."/>
            <person name="Wang J."/>
            <person name="Ji L."/>
            <person name="Li Y."/>
            <person name="Guo B."/>
            <person name="Mustafa N.S."/>
            <person name="Li S."/>
            <person name="Yun Q."/>
            <person name="Keller S.R."/>
            <person name="Mao J."/>
            <person name="Zhang R."/>
            <person name="Strauss S.H."/>
        </authorList>
    </citation>
    <scope>NUCLEOTIDE SEQUENCE</scope>
    <source>
        <strain evidence="1">GM15</strain>
        <tissue evidence="1">Leaf</tissue>
    </source>
</reference>
<keyword evidence="2" id="KW-1185">Reference proteome</keyword>
<gene>
    <name evidence="1" type="ORF">POTOM_047135</name>
</gene>
<comment type="caution">
    <text evidence="1">The sequence shown here is derived from an EMBL/GenBank/DDBJ whole genome shotgun (WGS) entry which is preliminary data.</text>
</comment>
<dbReference type="EMBL" id="JAAWWB010000027">
    <property type="protein sequence ID" value="KAG6750057.1"/>
    <property type="molecule type" value="Genomic_DNA"/>
</dbReference>
<sequence length="209" mass="23474">MEYCRKMDHPSNGVSIMVCLRPSFADEESHLKRSFHCEDSDGYYSDWKDGEILSFSSKSDGSSSGSTLHRWEISRIELFSLYGSQSVVSLQDFQDAEPDVLAHSTSAILEHFSGKGSRCNVALKALCKKKGLHVEGANLVGIDSLGMDVRIFSGVEARTHRFPFKVRATCEVAAQKQMHQLLFPRSRRKKFRSHEDELGDSKSQFSSCN</sequence>
<dbReference type="OrthoDB" id="1873930at2759"/>
<dbReference type="AlphaFoldDB" id="A0A8X7YI72"/>
<name>A0A8X7YI72_POPTO</name>
<organism evidence="1 2">
    <name type="scientific">Populus tomentosa</name>
    <name type="common">Chinese white poplar</name>
    <dbReference type="NCBI Taxonomy" id="118781"/>
    <lineage>
        <taxon>Eukaryota</taxon>
        <taxon>Viridiplantae</taxon>
        <taxon>Streptophyta</taxon>
        <taxon>Embryophyta</taxon>
        <taxon>Tracheophyta</taxon>
        <taxon>Spermatophyta</taxon>
        <taxon>Magnoliopsida</taxon>
        <taxon>eudicotyledons</taxon>
        <taxon>Gunneridae</taxon>
        <taxon>Pentapetalae</taxon>
        <taxon>rosids</taxon>
        <taxon>fabids</taxon>
        <taxon>Malpighiales</taxon>
        <taxon>Salicaceae</taxon>
        <taxon>Saliceae</taxon>
        <taxon>Populus</taxon>
    </lineage>
</organism>
<evidence type="ECO:0000313" key="2">
    <source>
        <dbReference type="Proteomes" id="UP000886885"/>
    </source>
</evidence>
<dbReference type="Proteomes" id="UP000886885">
    <property type="component" value="Chromosome 14A"/>
</dbReference>
<protein>
    <submittedName>
        <fullName evidence="1">Uncharacterized protein</fullName>
    </submittedName>
</protein>
<accession>A0A8X7YI72</accession>
<dbReference type="PANTHER" id="PTHR13343">
    <property type="entry name" value="CREG1 PROTEIN"/>
    <property type="match status" value="1"/>
</dbReference>
<proteinExistence type="predicted"/>
<evidence type="ECO:0000313" key="1">
    <source>
        <dbReference type="EMBL" id="KAG6750057.1"/>
    </source>
</evidence>
<dbReference type="PANTHER" id="PTHR13343:SF18">
    <property type="entry name" value="PENTATRICOPEPTIDE REPEAT (PPR) SUPERFAMILY PROTEIN"/>
    <property type="match status" value="1"/>
</dbReference>